<reference evidence="19 20" key="1">
    <citation type="submission" date="2016-09" db="EMBL/GenBank/DDBJ databases">
        <title>Complete genome sequence of Actinomyces hongkongensis HKU8.</title>
        <authorList>
            <person name="Gao Y.-X."/>
            <person name="Zhou Y.-Y."/>
            <person name="Xie Y."/>
            <person name="Wang M."/>
            <person name="Wang S.-J."/>
            <person name="Shen S.-G."/>
        </authorList>
    </citation>
    <scope>NUCLEOTIDE SEQUENCE [LARGE SCALE GENOMIC DNA]</scope>
    <source>
        <strain evidence="19 20">HKU8</strain>
    </source>
</reference>
<evidence type="ECO:0000256" key="7">
    <source>
        <dbReference type="ARBA" id="ARBA00022618"/>
    </source>
</evidence>
<evidence type="ECO:0000256" key="12">
    <source>
        <dbReference type="ARBA" id="ARBA00022984"/>
    </source>
</evidence>
<dbReference type="AlphaFoldDB" id="A0A1D8B438"/>
<dbReference type="HAMAP" id="MF_00037">
    <property type="entry name" value="MurB"/>
    <property type="match status" value="1"/>
</dbReference>
<comment type="cofactor">
    <cofactor evidence="1 17">
        <name>FAD</name>
        <dbReference type="ChEBI" id="CHEBI:57692"/>
    </cofactor>
</comment>
<evidence type="ECO:0000313" key="20">
    <source>
        <dbReference type="Proteomes" id="UP000095214"/>
    </source>
</evidence>
<comment type="pathway">
    <text evidence="4 17">Cell wall biogenesis; peptidoglycan biosynthesis.</text>
</comment>
<dbReference type="InterPro" id="IPR006094">
    <property type="entry name" value="Oxid_FAD_bind_N"/>
</dbReference>
<dbReference type="InterPro" id="IPR036635">
    <property type="entry name" value="MurB_C_sf"/>
</dbReference>
<feature type="active site" evidence="17">
    <location>
        <position position="172"/>
    </location>
</feature>
<dbReference type="Gene3D" id="3.30.43.10">
    <property type="entry name" value="Uridine Diphospho-n-acetylenolpyruvylglucosamine Reductase, domain 2"/>
    <property type="match status" value="1"/>
</dbReference>
<keyword evidence="20" id="KW-1185">Reference proteome</keyword>
<comment type="subcellular location">
    <subcellularLocation>
        <location evidence="3 17">Cytoplasm</location>
    </subcellularLocation>
</comment>
<evidence type="ECO:0000313" key="19">
    <source>
        <dbReference type="EMBL" id="AOS47904.1"/>
    </source>
</evidence>
<dbReference type="PROSITE" id="PS51387">
    <property type="entry name" value="FAD_PCMH"/>
    <property type="match status" value="1"/>
</dbReference>
<sequence length="365" mass="37796">MSTRLSSLTTLRVGGPVGSYTVADSREDLINRVRAADAGGGPLLVIGGGSNLLAADAPFNGVVVRDGRHETRVLGEGGCAGTAAEGGAPGGVLVRASAGTPWDAFVSWTLDQGLSGLEALSGIPGTVGASPVQNVGAYGHEVAETLDHVLVWDRQEEREARLSAQDLGFGYRTSVIKRSLSADWGPTGRWVVLDAVFRLERSALSAPVLYGELARRIGARAGERAQARLVREAVLALRAGKGMVLDDADHDTWSAGSFFTNPILSADEADALPAGAPRFPAGDGRVKTSAAWLIDHAGFTKGFALPEAGDPPRASLSTKHVLALTNRGGAAASDIEALARAVRAGVRRAYGVDLVPEPVAVGIAW</sequence>
<dbReference type="GO" id="GO:0005829">
    <property type="term" value="C:cytosol"/>
    <property type="evidence" value="ECO:0007669"/>
    <property type="project" value="TreeGrafter"/>
</dbReference>
<keyword evidence="6 17" id="KW-0963">Cytoplasm</keyword>
<dbReference type="GO" id="GO:0071555">
    <property type="term" value="P:cell wall organization"/>
    <property type="evidence" value="ECO:0007669"/>
    <property type="project" value="UniProtKB-KW"/>
</dbReference>
<organism evidence="19 20">
    <name type="scientific">Pauljensenia hongkongensis</name>
    <dbReference type="NCBI Taxonomy" id="178339"/>
    <lineage>
        <taxon>Bacteria</taxon>
        <taxon>Bacillati</taxon>
        <taxon>Actinomycetota</taxon>
        <taxon>Actinomycetes</taxon>
        <taxon>Actinomycetales</taxon>
        <taxon>Actinomycetaceae</taxon>
        <taxon>Pauljensenia</taxon>
    </lineage>
</organism>
<keyword evidence="10 17" id="KW-0521">NADP</keyword>
<keyword evidence="12 17" id="KW-0573">Peptidoglycan synthesis</keyword>
<dbReference type="PANTHER" id="PTHR21071">
    <property type="entry name" value="UDP-N-ACETYLENOLPYRUVOYLGLUCOSAMINE REDUCTASE"/>
    <property type="match status" value="1"/>
</dbReference>
<accession>A0A1D8B438</accession>
<evidence type="ECO:0000256" key="15">
    <source>
        <dbReference type="ARBA" id="ARBA00023316"/>
    </source>
</evidence>
<dbReference type="SUPFAM" id="SSF56176">
    <property type="entry name" value="FAD-binding/transporter-associated domain-like"/>
    <property type="match status" value="1"/>
</dbReference>
<dbReference type="Proteomes" id="UP000095214">
    <property type="component" value="Chromosome"/>
</dbReference>
<evidence type="ECO:0000259" key="18">
    <source>
        <dbReference type="PROSITE" id="PS51387"/>
    </source>
</evidence>
<dbReference type="RefSeq" id="WP_009744475.1">
    <property type="nucleotide sequence ID" value="NZ_CP017298.1"/>
</dbReference>
<dbReference type="InterPro" id="IPR016167">
    <property type="entry name" value="FAD-bd_PCMH_sub1"/>
</dbReference>
<dbReference type="EC" id="1.3.1.98" evidence="17"/>
<dbReference type="InterPro" id="IPR016166">
    <property type="entry name" value="FAD-bd_PCMH"/>
</dbReference>
<keyword evidence="11 17" id="KW-0133">Cell shape</keyword>
<evidence type="ECO:0000256" key="9">
    <source>
        <dbReference type="ARBA" id="ARBA00022827"/>
    </source>
</evidence>
<evidence type="ECO:0000256" key="13">
    <source>
        <dbReference type="ARBA" id="ARBA00023002"/>
    </source>
</evidence>
<evidence type="ECO:0000256" key="3">
    <source>
        <dbReference type="ARBA" id="ARBA00004496"/>
    </source>
</evidence>
<dbReference type="Gene3D" id="3.30.465.10">
    <property type="match status" value="1"/>
</dbReference>
<keyword evidence="7 17" id="KW-0132">Cell division</keyword>
<dbReference type="NCBIfam" id="NF010478">
    <property type="entry name" value="PRK13903.1"/>
    <property type="match status" value="1"/>
</dbReference>
<dbReference type="Pfam" id="PF01565">
    <property type="entry name" value="FAD_binding_4"/>
    <property type="match status" value="1"/>
</dbReference>
<dbReference type="InterPro" id="IPR036318">
    <property type="entry name" value="FAD-bd_PCMH-like_sf"/>
</dbReference>
<keyword evidence="15 17" id="KW-0961">Cell wall biogenesis/degradation</keyword>
<dbReference type="OrthoDB" id="9804753at2"/>
<feature type="active site" evidence="17">
    <location>
        <position position="357"/>
    </location>
</feature>
<dbReference type="KEGG" id="phon:BH719_08720"/>
<comment type="function">
    <text evidence="2 17">Cell wall formation.</text>
</comment>
<keyword evidence="8 17" id="KW-0285">Flavoprotein</keyword>
<dbReference type="EMBL" id="CP017298">
    <property type="protein sequence ID" value="AOS47904.1"/>
    <property type="molecule type" value="Genomic_DNA"/>
</dbReference>
<evidence type="ECO:0000256" key="11">
    <source>
        <dbReference type="ARBA" id="ARBA00022960"/>
    </source>
</evidence>
<evidence type="ECO:0000256" key="2">
    <source>
        <dbReference type="ARBA" id="ARBA00003921"/>
    </source>
</evidence>
<dbReference type="Gene3D" id="3.90.78.10">
    <property type="entry name" value="UDP-N-acetylenolpyruvoylglucosamine reductase, C-terminal domain"/>
    <property type="match status" value="1"/>
</dbReference>
<gene>
    <name evidence="17" type="primary">murB</name>
    <name evidence="19" type="ORF">BH719_08720</name>
</gene>
<evidence type="ECO:0000256" key="8">
    <source>
        <dbReference type="ARBA" id="ARBA00022630"/>
    </source>
</evidence>
<evidence type="ECO:0000256" key="10">
    <source>
        <dbReference type="ARBA" id="ARBA00022857"/>
    </source>
</evidence>
<keyword evidence="14 17" id="KW-0131">Cell cycle</keyword>
<feature type="domain" description="FAD-binding PCMH-type" evidence="18">
    <location>
        <begin position="12"/>
        <end position="202"/>
    </location>
</feature>
<protein>
    <recommendedName>
        <fullName evidence="17">UDP-N-acetylenolpyruvoylglucosamine reductase</fullName>
        <ecNumber evidence="17">1.3.1.98</ecNumber>
    </recommendedName>
    <alternativeName>
        <fullName evidence="17">UDP-N-acetylmuramate dehydrogenase</fullName>
    </alternativeName>
</protein>
<comment type="catalytic activity">
    <reaction evidence="16 17">
        <text>UDP-N-acetyl-alpha-D-muramate + NADP(+) = UDP-N-acetyl-3-O-(1-carboxyvinyl)-alpha-D-glucosamine + NADPH + H(+)</text>
        <dbReference type="Rhea" id="RHEA:12248"/>
        <dbReference type="ChEBI" id="CHEBI:15378"/>
        <dbReference type="ChEBI" id="CHEBI:57783"/>
        <dbReference type="ChEBI" id="CHEBI:58349"/>
        <dbReference type="ChEBI" id="CHEBI:68483"/>
        <dbReference type="ChEBI" id="CHEBI:70757"/>
        <dbReference type="EC" id="1.3.1.98"/>
    </reaction>
</comment>
<evidence type="ECO:0000256" key="5">
    <source>
        <dbReference type="ARBA" id="ARBA00010485"/>
    </source>
</evidence>
<dbReference type="UniPathway" id="UPA00219"/>
<dbReference type="GO" id="GO:0071949">
    <property type="term" value="F:FAD binding"/>
    <property type="evidence" value="ECO:0007669"/>
    <property type="project" value="InterPro"/>
</dbReference>
<keyword evidence="13 17" id="KW-0560">Oxidoreductase</keyword>
<comment type="similarity">
    <text evidence="5 17">Belongs to the MurB family.</text>
</comment>
<feature type="active site" description="Proton donor" evidence="17">
    <location>
        <position position="257"/>
    </location>
</feature>
<dbReference type="InterPro" id="IPR011601">
    <property type="entry name" value="MurB_C"/>
</dbReference>
<dbReference type="STRING" id="178339.BH719_08720"/>
<dbReference type="InterPro" id="IPR003170">
    <property type="entry name" value="MurB"/>
</dbReference>
<evidence type="ECO:0000256" key="1">
    <source>
        <dbReference type="ARBA" id="ARBA00001974"/>
    </source>
</evidence>
<dbReference type="Pfam" id="PF02873">
    <property type="entry name" value="MurB_C"/>
    <property type="match status" value="1"/>
</dbReference>
<dbReference type="InterPro" id="IPR016169">
    <property type="entry name" value="FAD-bd_PCMH_sub2"/>
</dbReference>
<dbReference type="PANTHER" id="PTHR21071:SF4">
    <property type="entry name" value="UDP-N-ACETYLENOLPYRUVOYLGLUCOSAMINE REDUCTASE"/>
    <property type="match status" value="1"/>
</dbReference>
<evidence type="ECO:0000256" key="14">
    <source>
        <dbReference type="ARBA" id="ARBA00023306"/>
    </source>
</evidence>
<evidence type="ECO:0000256" key="4">
    <source>
        <dbReference type="ARBA" id="ARBA00004752"/>
    </source>
</evidence>
<keyword evidence="9 17" id="KW-0274">FAD</keyword>
<dbReference type="GO" id="GO:0009252">
    <property type="term" value="P:peptidoglycan biosynthetic process"/>
    <property type="evidence" value="ECO:0007669"/>
    <property type="project" value="UniProtKB-UniRule"/>
</dbReference>
<evidence type="ECO:0000256" key="6">
    <source>
        <dbReference type="ARBA" id="ARBA00022490"/>
    </source>
</evidence>
<dbReference type="GO" id="GO:0008762">
    <property type="term" value="F:UDP-N-acetylmuramate dehydrogenase activity"/>
    <property type="evidence" value="ECO:0007669"/>
    <property type="project" value="UniProtKB-UniRule"/>
</dbReference>
<dbReference type="GO" id="GO:0051301">
    <property type="term" value="P:cell division"/>
    <property type="evidence" value="ECO:0007669"/>
    <property type="project" value="UniProtKB-KW"/>
</dbReference>
<proteinExistence type="inferred from homology"/>
<evidence type="ECO:0000256" key="17">
    <source>
        <dbReference type="HAMAP-Rule" id="MF_00037"/>
    </source>
</evidence>
<dbReference type="SUPFAM" id="SSF56194">
    <property type="entry name" value="Uridine diphospho-N-Acetylenolpyruvylglucosamine reductase, MurB, C-terminal domain"/>
    <property type="match status" value="1"/>
</dbReference>
<evidence type="ECO:0000256" key="16">
    <source>
        <dbReference type="ARBA" id="ARBA00048914"/>
    </source>
</evidence>
<dbReference type="GO" id="GO:0008360">
    <property type="term" value="P:regulation of cell shape"/>
    <property type="evidence" value="ECO:0007669"/>
    <property type="project" value="UniProtKB-KW"/>
</dbReference>
<name>A0A1D8B438_9ACTO</name>